<evidence type="ECO:0000313" key="10">
    <source>
        <dbReference type="EMBL" id="GAB89364.1"/>
    </source>
</evidence>
<evidence type="ECO:0000313" key="11">
    <source>
        <dbReference type="Proteomes" id="UP000008363"/>
    </source>
</evidence>
<dbReference type="EC" id="2.7.6.3" evidence="3"/>
<dbReference type="GO" id="GO:0046656">
    <property type="term" value="P:folic acid biosynthetic process"/>
    <property type="evidence" value="ECO:0007669"/>
    <property type="project" value="UniProtKB-KW"/>
</dbReference>
<protein>
    <recommendedName>
        <fullName evidence="3">2-amino-4-hydroxy-6-hydroxymethyldihydropteridine diphosphokinase</fullName>
        <ecNumber evidence="3">2.7.6.3</ecNumber>
    </recommendedName>
</protein>
<gene>
    <name evidence="10" type="primary">folK</name>
    <name evidence="10" type="ORF">GORHZ_058_00110</name>
</gene>
<dbReference type="Pfam" id="PF01288">
    <property type="entry name" value="HPPK"/>
    <property type="match status" value="1"/>
</dbReference>
<dbReference type="AlphaFoldDB" id="K6WS47"/>
<feature type="domain" description="7,8-dihydro-6-hydroxymethylpterin-pyrophosphokinase" evidence="9">
    <location>
        <begin position="89"/>
        <end position="100"/>
    </location>
</feature>
<dbReference type="GO" id="GO:0003848">
    <property type="term" value="F:2-amino-4-hydroxy-6-hydroxymethyldihydropteridine diphosphokinase activity"/>
    <property type="evidence" value="ECO:0007669"/>
    <property type="project" value="UniProtKB-EC"/>
</dbReference>
<evidence type="ECO:0000256" key="4">
    <source>
        <dbReference type="ARBA" id="ARBA00022679"/>
    </source>
</evidence>
<keyword evidence="11" id="KW-1185">Reference proteome</keyword>
<keyword evidence="6 10" id="KW-0418">Kinase</keyword>
<dbReference type="eggNOG" id="COG0801">
    <property type="taxonomic scope" value="Bacteria"/>
</dbReference>
<evidence type="ECO:0000259" key="9">
    <source>
        <dbReference type="PROSITE" id="PS00794"/>
    </source>
</evidence>
<comment type="caution">
    <text evidence="10">The sequence shown here is derived from an EMBL/GenBank/DDBJ whole genome shotgun (WGS) entry which is preliminary data.</text>
</comment>
<comment type="catalytic activity">
    <reaction evidence="1">
        <text>6-hydroxymethyl-7,8-dihydropterin + ATP = (7,8-dihydropterin-6-yl)methyl diphosphate + AMP + H(+)</text>
        <dbReference type="Rhea" id="RHEA:11412"/>
        <dbReference type="ChEBI" id="CHEBI:15378"/>
        <dbReference type="ChEBI" id="CHEBI:30616"/>
        <dbReference type="ChEBI" id="CHEBI:44841"/>
        <dbReference type="ChEBI" id="CHEBI:72950"/>
        <dbReference type="ChEBI" id="CHEBI:456215"/>
        <dbReference type="EC" id="2.7.6.3"/>
    </reaction>
</comment>
<dbReference type="UniPathway" id="UPA00077">
    <property type="reaction ID" value="UER00155"/>
</dbReference>
<dbReference type="PANTHER" id="PTHR43071:SF1">
    <property type="entry name" value="2-AMINO-4-HYDROXY-6-HYDROXYMETHYLDIHYDROPTERIDINE PYROPHOSPHOKINASE"/>
    <property type="match status" value="1"/>
</dbReference>
<dbReference type="GO" id="GO:0046654">
    <property type="term" value="P:tetrahydrofolate biosynthetic process"/>
    <property type="evidence" value="ECO:0007669"/>
    <property type="project" value="UniProtKB-UniPathway"/>
</dbReference>
<dbReference type="STRING" id="1108045.GORHZ_058_00110"/>
<dbReference type="Proteomes" id="UP000008363">
    <property type="component" value="Unassembled WGS sequence"/>
</dbReference>
<dbReference type="GO" id="GO:0005524">
    <property type="term" value="F:ATP binding"/>
    <property type="evidence" value="ECO:0007669"/>
    <property type="project" value="UniProtKB-KW"/>
</dbReference>
<dbReference type="OrthoDB" id="9808041at2"/>
<evidence type="ECO:0000256" key="6">
    <source>
        <dbReference type="ARBA" id="ARBA00022777"/>
    </source>
</evidence>
<evidence type="ECO:0000256" key="2">
    <source>
        <dbReference type="ARBA" id="ARBA00005051"/>
    </source>
</evidence>
<organism evidence="10 11">
    <name type="scientific">Gordonia rhizosphera NBRC 16068</name>
    <dbReference type="NCBI Taxonomy" id="1108045"/>
    <lineage>
        <taxon>Bacteria</taxon>
        <taxon>Bacillati</taxon>
        <taxon>Actinomycetota</taxon>
        <taxon>Actinomycetes</taxon>
        <taxon>Mycobacteriales</taxon>
        <taxon>Gordoniaceae</taxon>
        <taxon>Gordonia</taxon>
    </lineage>
</organism>
<dbReference type="InterPro" id="IPR000550">
    <property type="entry name" value="Hppk"/>
</dbReference>
<dbReference type="Gene3D" id="3.30.70.560">
    <property type="entry name" value="7,8-Dihydro-6-hydroxymethylpterin-pyrophosphokinase HPPK"/>
    <property type="match status" value="1"/>
</dbReference>
<keyword evidence="5" id="KW-0547">Nucleotide-binding</keyword>
<dbReference type="GO" id="GO:0016301">
    <property type="term" value="F:kinase activity"/>
    <property type="evidence" value="ECO:0007669"/>
    <property type="project" value="UniProtKB-KW"/>
</dbReference>
<keyword evidence="7" id="KW-0067">ATP-binding</keyword>
<proteinExistence type="predicted"/>
<sequence>MTAGPTTRAVLSAGSNVGDRLAHLTTVVRRFADELVAVSRVYATPPWGGVDQDDFYNVTLLVEGPHTPDEWLSIGAELEQAADRTREVRWGPRTLDVDVITVSMAGTVVLSDDLRLQLPHPRAAQRAFVLVPWAEIDPEATLWTPDGVRPVTELIAALAPEEVAGVVPVADLPAVRSA</sequence>
<evidence type="ECO:0000256" key="1">
    <source>
        <dbReference type="ARBA" id="ARBA00000198"/>
    </source>
</evidence>
<evidence type="ECO:0000256" key="8">
    <source>
        <dbReference type="ARBA" id="ARBA00022909"/>
    </source>
</evidence>
<name>K6WS47_9ACTN</name>
<evidence type="ECO:0000256" key="3">
    <source>
        <dbReference type="ARBA" id="ARBA00013253"/>
    </source>
</evidence>
<dbReference type="InterPro" id="IPR035907">
    <property type="entry name" value="Hppk_sf"/>
</dbReference>
<evidence type="ECO:0000256" key="7">
    <source>
        <dbReference type="ARBA" id="ARBA00022840"/>
    </source>
</evidence>
<comment type="pathway">
    <text evidence="2">Cofactor biosynthesis; tetrahydrofolate biosynthesis; 2-amino-4-hydroxy-6-hydroxymethyl-7,8-dihydropteridine diphosphate from 7,8-dihydroneopterin triphosphate: step 4/4.</text>
</comment>
<dbReference type="EMBL" id="BAHC01000058">
    <property type="protein sequence ID" value="GAB89364.1"/>
    <property type="molecule type" value="Genomic_DNA"/>
</dbReference>
<dbReference type="PROSITE" id="PS00794">
    <property type="entry name" value="HPPK"/>
    <property type="match status" value="1"/>
</dbReference>
<keyword evidence="4" id="KW-0808">Transferase</keyword>
<dbReference type="CDD" id="cd00483">
    <property type="entry name" value="HPPK"/>
    <property type="match status" value="1"/>
</dbReference>
<dbReference type="RefSeq" id="WP_006331392.1">
    <property type="nucleotide sequence ID" value="NZ_BAHC01000058.1"/>
</dbReference>
<reference evidence="10 11" key="1">
    <citation type="submission" date="2012-08" db="EMBL/GenBank/DDBJ databases">
        <title>Whole genome shotgun sequence of Gordonia rhizosphera NBRC 16068.</title>
        <authorList>
            <person name="Takarada H."/>
            <person name="Isaki S."/>
            <person name="Hosoyama A."/>
            <person name="Tsuchikane K."/>
            <person name="Katsumata H."/>
            <person name="Baba S."/>
            <person name="Ohji S."/>
            <person name="Yamazaki S."/>
            <person name="Fujita N."/>
        </authorList>
    </citation>
    <scope>NUCLEOTIDE SEQUENCE [LARGE SCALE GENOMIC DNA]</scope>
    <source>
        <strain evidence="10 11">NBRC 16068</strain>
    </source>
</reference>
<dbReference type="PANTHER" id="PTHR43071">
    <property type="entry name" value="2-AMINO-4-HYDROXY-6-HYDROXYMETHYLDIHYDROPTERIDINE PYROPHOSPHOKINASE"/>
    <property type="match status" value="1"/>
</dbReference>
<evidence type="ECO:0000256" key="5">
    <source>
        <dbReference type="ARBA" id="ARBA00022741"/>
    </source>
</evidence>
<dbReference type="NCBIfam" id="TIGR01498">
    <property type="entry name" value="folK"/>
    <property type="match status" value="1"/>
</dbReference>
<keyword evidence="8" id="KW-0289">Folate biosynthesis</keyword>
<accession>K6WS47</accession>
<dbReference type="SUPFAM" id="SSF55083">
    <property type="entry name" value="6-hydroxymethyl-7,8-dihydropterin pyrophosphokinase, HPPK"/>
    <property type="match status" value="1"/>
</dbReference>